<proteinExistence type="predicted"/>
<reference evidence="3" key="1">
    <citation type="submission" date="2021-07" db="EMBL/GenBank/DDBJ databases">
        <title>Genome Resource of American Ginseng Black Spot Pathogen Alternaria panax.</title>
        <authorList>
            <person name="Qiu C."/>
            <person name="Wang W."/>
            <person name="Liu Z."/>
        </authorList>
    </citation>
    <scope>NUCLEOTIDE SEQUENCE</scope>
    <source>
        <strain evidence="3">BNCC115425</strain>
    </source>
</reference>
<dbReference type="Pfam" id="PF08530">
    <property type="entry name" value="PepX_C"/>
    <property type="match status" value="1"/>
</dbReference>
<protein>
    <recommendedName>
        <fullName evidence="2">Xaa-Pro dipeptidyl-peptidase C-terminal domain-containing protein</fullName>
    </recommendedName>
</protein>
<organism evidence="3 4">
    <name type="scientific">Alternaria panax</name>
    <dbReference type="NCBI Taxonomy" id="48097"/>
    <lineage>
        <taxon>Eukaryota</taxon>
        <taxon>Fungi</taxon>
        <taxon>Dikarya</taxon>
        <taxon>Ascomycota</taxon>
        <taxon>Pezizomycotina</taxon>
        <taxon>Dothideomycetes</taxon>
        <taxon>Pleosporomycetidae</taxon>
        <taxon>Pleosporales</taxon>
        <taxon>Pleosporineae</taxon>
        <taxon>Pleosporaceae</taxon>
        <taxon>Alternaria</taxon>
        <taxon>Alternaria sect. Panax</taxon>
    </lineage>
</organism>
<keyword evidence="4" id="KW-1185">Reference proteome</keyword>
<dbReference type="Proteomes" id="UP001199106">
    <property type="component" value="Unassembled WGS sequence"/>
</dbReference>
<dbReference type="InterPro" id="IPR029058">
    <property type="entry name" value="AB_hydrolase_fold"/>
</dbReference>
<dbReference type="SUPFAM" id="SSF53474">
    <property type="entry name" value="alpha/beta-Hydrolases"/>
    <property type="match status" value="1"/>
</dbReference>
<evidence type="ECO:0000259" key="2">
    <source>
        <dbReference type="SMART" id="SM00939"/>
    </source>
</evidence>
<dbReference type="EMBL" id="JAANER010000010">
    <property type="protein sequence ID" value="KAG9185733.1"/>
    <property type="molecule type" value="Genomic_DNA"/>
</dbReference>
<dbReference type="Pfam" id="PF02129">
    <property type="entry name" value="Peptidase_S15"/>
    <property type="match status" value="1"/>
</dbReference>
<dbReference type="Gene3D" id="2.60.120.260">
    <property type="entry name" value="Galactose-binding domain-like"/>
    <property type="match status" value="1"/>
</dbReference>
<dbReference type="GO" id="GO:0008239">
    <property type="term" value="F:dipeptidyl-peptidase activity"/>
    <property type="evidence" value="ECO:0007669"/>
    <property type="project" value="InterPro"/>
</dbReference>
<evidence type="ECO:0000313" key="4">
    <source>
        <dbReference type="Proteomes" id="UP001199106"/>
    </source>
</evidence>
<sequence>MGSPWLCDRQRQFTRLEQLFGNIHFWGKQEGQDSSDAIEELAKLPWCSDKLALTGNSWLAISQHFIAAEQHPHLACITPLEGLSDPTREETLRGGIPNTEFSESIAIIISGRNKRLEEKVLEYQADSSDEVSFTYTFPAKTVLTGPSNLVIDIAAPDHDDIDIHAHVFKADASGALLSHLNMPVPLNTPASTVETMAQNRIWRYFDPSGMLRALERHLHSALLGKTWATVSHEHDEKIKSGELIRLRIQLWPTGIVFEAGKQLVLKISGKEMGLRAFPKSSEPSNSNKGKRVLHIGGLSESYLEVVTI</sequence>
<dbReference type="InterPro" id="IPR000383">
    <property type="entry name" value="Xaa-Pro-like_dom"/>
</dbReference>
<evidence type="ECO:0000256" key="1">
    <source>
        <dbReference type="ARBA" id="ARBA00022801"/>
    </source>
</evidence>
<feature type="domain" description="Xaa-Pro dipeptidyl-peptidase C-terminal" evidence="2">
    <location>
        <begin position="18"/>
        <end position="304"/>
    </location>
</feature>
<name>A0AAD4FBH6_9PLEO</name>
<gene>
    <name evidence="3" type="ORF">G6011_07064</name>
</gene>
<dbReference type="Gene3D" id="3.40.50.1820">
    <property type="entry name" value="alpha/beta hydrolase"/>
    <property type="match status" value="1"/>
</dbReference>
<dbReference type="AlphaFoldDB" id="A0AAD4FBH6"/>
<dbReference type="SUPFAM" id="SSF49785">
    <property type="entry name" value="Galactose-binding domain-like"/>
    <property type="match status" value="1"/>
</dbReference>
<dbReference type="SMART" id="SM00939">
    <property type="entry name" value="PepX_C"/>
    <property type="match status" value="1"/>
</dbReference>
<keyword evidence="1" id="KW-0378">Hydrolase</keyword>
<accession>A0AAD4FBH6</accession>
<dbReference type="InterPro" id="IPR008979">
    <property type="entry name" value="Galactose-bd-like_sf"/>
</dbReference>
<dbReference type="InterPro" id="IPR013736">
    <property type="entry name" value="Xaa-Pro_dipept_C"/>
</dbReference>
<comment type="caution">
    <text evidence="3">The sequence shown here is derived from an EMBL/GenBank/DDBJ whole genome shotgun (WGS) entry which is preliminary data.</text>
</comment>
<evidence type="ECO:0000313" key="3">
    <source>
        <dbReference type="EMBL" id="KAG9185733.1"/>
    </source>
</evidence>